<evidence type="ECO:0000256" key="5">
    <source>
        <dbReference type="ARBA" id="ARBA00023136"/>
    </source>
</evidence>
<dbReference type="Pfam" id="PF04347">
    <property type="entry name" value="FliO"/>
    <property type="match status" value="1"/>
</dbReference>
<dbReference type="AlphaFoldDB" id="A0A852RUA1"/>
<dbReference type="GO" id="GO:0044781">
    <property type="term" value="P:bacterial-type flagellum organization"/>
    <property type="evidence" value="ECO:0007669"/>
    <property type="project" value="InterPro"/>
</dbReference>
<evidence type="ECO:0000256" key="2">
    <source>
        <dbReference type="ARBA" id="ARBA00022475"/>
    </source>
</evidence>
<evidence type="ECO:0000256" key="4">
    <source>
        <dbReference type="ARBA" id="ARBA00022989"/>
    </source>
</evidence>
<evidence type="ECO:0000256" key="6">
    <source>
        <dbReference type="SAM" id="MobiDB-lite"/>
    </source>
</evidence>
<keyword evidence="8" id="KW-0969">Cilium</keyword>
<proteinExistence type="predicted"/>
<feature type="compositionally biased region" description="Gly residues" evidence="6">
    <location>
        <begin position="105"/>
        <end position="121"/>
    </location>
</feature>
<organism evidence="8 9">
    <name type="scientific">Nocardioides kongjuensis</name>
    <dbReference type="NCBI Taxonomy" id="349522"/>
    <lineage>
        <taxon>Bacteria</taxon>
        <taxon>Bacillati</taxon>
        <taxon>Actinomycetota</taxon>
        <taxon>Actinomycetes</taxon>
        <taxon>Propionibacteriales</taxon>
        <taxon>Nocardioidaceae</taxon>
        <taxon>Nocardioides</taxon>
    </lineage>
</organism>
<name>A0A852RUA1_9ACTN</name>
<feature type="transmembrane region" description="Helical" evidence="7">
    <location>
        <begin position="13"/>
        <end position="32"/>
    </location>
</feature>
<keyword evidence="5 7" id="KW-0472">Membrane</keyword>
<comment type="caution">
    <text evidence="8">The sequence shown here is derived from an EMBL/GenBank/DDBJ whole genome shotgun (WGS) entry which is preliminary data.</text>
</comment>
<reference evidence="8 9" key="1">
    <citation type="submission" date="2020-07" db="EMBL/GenBank/DDBJ databases">
        <title>Sequencing the genomes of 1000 actinobacteria strains.</title>
        <authorList>
            <person name="Klenk H.-P."/>
        </authorList>
    </citation>
    <scope>NUCLEOTIDE SEQUENCE [LARGE SCALE GENOMIC DNA]</scope>
    <source>
        <strain evidence="8 9">DSM 19082</strain>
    </source>
</reference>
<feature type="region of interest" description="Disordered" evidence="6">
    <location>
        <begin position="102"/>
        <end position="131"/>
    </location>
</feature>
<accession>A0A852RUA1</accession>
<sequence length="160" mass="16008">MLDSGGSVGLGELAVRLVGSLALVVGLLLLIARFANRRFKAPSGAAIQVVQRQALGRGQGVAVISVGTRVLVLGTTEQQITLLAEVEPDEIGLDLTPVELIDDAAGGGTDTGTDTGAGEGAEGAPRPARVVPTSGALAGSVLSPQTWKDAMAAVTGKRAS</sequence>
<keyword evidence="2" id="KW-1003">Cell membrane</keyword>
<keyword evidence="8" id="KW-0282">Flagellum</keyword>
<keyword evidence="4 7" id="KW-1133">Transmembrane helix</keyword>
<dbReference type="RefSeq" id="WP_179727738.1">
    <property type="nucleotide sequence ID" value="NZ_BAABEF010000001.1"/>
</dbReference>
<keyword evidence="3 7" id="KW-0812">Transmembrane</keyword>
<evidence type="ECO:0000256" key="7">
    <source>
        <dbReference type="SAM" id="Phobius"/>
    </source>
</evidence>
<evidence type="ECO:0000313" key="9">
    <source>
        <dbReference type="Proteomes" id="UP000582231"/>
    </source>
</evidence>
<comment type="subcellular location">
    <subcellularLocation>
        <location evidence="1">Cell membrane</location>
    </subcellularLocation>
</comment>
<evidence type="ECO:0000256" key="3">
    <source>
        <dbReference type="ARBA" id="ARBA00022692"/>
    </source>
</evidence>
<gene>
    <name evidence="8" type="ORF">BJ958_003020</name>
</gene>
<dbReference type="EMBL" id="JACCBF010000001">
    <property type="protein sequence ID" value="NYD31474.1"/>
    <property type="molecule type" value="Genomic_DNA"/>
</dbReference>
<dbReference type="GO" id="GO:0016020">
    <property type="term" value="C:membrane"/>
    <property type="evidence" value="ECO:0007669"/>
    <property type="project" value="InterPro"/>
</dbReference>
<dbReference type="Proteomes" id="UP000582231">
    <property type="component" value="Unassembled WGS sequence"/>
</dbReference>
<evidence type="ECO:0000313" key="8">
    <source>
        <dbReference type="EMBL" id="NYD31474.1"/>
    </source>
</evidence>
<keyword evidence="8" id="KW-0966">Cell projection</keyword>
<protein>
    <submittedName>
        <fullName evidence="8">Flagellar protein FliO/FliZ</fullName>
    </submittedName>
</protein>
<evidence type="ECO:0000256" key="1">
    <source>
        <dbReference type="ARBA" id="ARBA00004236"/>
    </source>
</evidence>
<keyword evidence="9" id="KW-1185">Reference proteome</keyword>
<dbReference type="InterPro" id="IPR022781">
    <property type="entry name" value="Flagellar_biosynth_FliO"/>
</dbReference>